<dbReference type="InterPro" id="IPR015943">
    <property type="entry name" value="WD40/YVTN_repeat-like_dom_sf"/>
</dbReference>
<evidence type="ECO:0000256" key="1">
    <source>
        <dbReference type="ARBA" id="ARBA00004123"/>
    </source>
</evidence>
<dbReference type="Proteomes" id="UP000187283">
    <property type="component" value="Unassembled WGS sequence"/>
</dbReference>
<dbReference type="InterPro" id="IPR001680">
    <property type="entry name" value="WD40_rpt"/>
</dbReference>
<evidence type="ECO:0000313" key="5">
    <source>
        <dbReference type="Proteomes" id="UP000187283"/>
    </source>
</evidence>
<proteinExistence type="predicted"/>
<reference evidence="4 5" key="1">
    <citation type="submission" date="2017-01" db="EMBL/GenBank/DDBJ databases">
        <authorList>
            <person name="Mah S.A."/>
            <person name="Swanson W.J."/>
            <person name="Moy G.W."/>
            <person name="Vacquier V.D."/>
        </authorList>
    </citation>
    <scope>NUCLEOTIDE SEQUENCE [LARGE SCALE GENOMIC DNA]</scope>
    <source>
        <strain evidence="4 5">GSMNP</strain>
    </source>
</reference>
<organism evidence="4 5">
    <name type="scientific">Smittium culicis</name>
    <dbReference type="NCBI Taxonomy" id="133412"/>
    <lineage>
        <taxon>Eukaryota</taxon>
        <taxon>Fungi</taxon>
        <taxon>Fungi incertae sedis</taxon>
        <taxon>Zoopagomycota</taxon>
        <taxon>Kickxellomycotina</taxon>
        <taxon>Harpellomycetes</taxon>
        <taxon>Harpellales</taxon>
        <taxon>Legeriomycetaceae</taxon>
        <taxon>Smittium</taxon>
    </lineage>
</organism>
<accession>A0A1R1XUF0</accession>
<dbReference type="PANTHER" id="PTHR44267:SF1">
    <property type="entry name" value="WD REPEAT-CONTAINING PROTEIN 43"/>
    <property type="match status" value="1"/>
</dbReference>
<dbReference type="PANTHER" id="PTHR44267">
    <property type="entry name" value="WD REPEAT-CONTAINING PROTEIN 43"/>
    <property type="match status" value="1"/>
</dbReference>
<dbReference type="GO" id="GO:0000462">
    <property type="term" value="P:maturation of SSU-rRNA from tricistronic rRNA transcript (SSU-rRNA, 5.8S rRNA, LSU-rRNA)"/>
    <property type="evidence" value="ECO:0007669"/>
    <property type="project" value="TreeGrafter"/>
</dbReference>
<feature type="compositionally biased region" description="Basic residues" evidence="3">
    <location>
        <begin position="8"/>
        <end position="18"/>
    </location>
</feature>
<dbReference type="STRING" id="133412.A0A1R1XUF0"/>
<dbReference type="Gene3D" id="2.130.10.10">
    <property type="entry name" value="YVTN repeat-like/Quinoprotein amine dehydrogenase"/>
    <property type="match status" value="2"/>
</dbReference>
<keyword evidence="2" id="KW-0539">Nucleus</keyword>
<dbReference type="InterPro" id="IPR052414">
    <property type="entry name" value="U3_snoRNA-assoc_WDR"/>
</dbReference>
<dbReference type="SMART" id="SM00320">
    <property type="entry name" value="WD40"/>
    <property type="match status" value="3"/>
</dbReference>
<keyword evidence="5" id="KW-1185">Reference proteome</keyword>
<dbReference type="EMBL" id="LSSN01001807">
    <property type="protein sequence ID" value="OMJ18246.1"/>
    <property type="molecule type" value="Genomic_DNA"/>
</dbReference>
<dbReference type="SUPFAM" id="SSF50978">
    <property type="entry name" value="WD40 repeat-like"/>
    <property type="match status" value="1"/>
</dbReference>
<dbReference type="AlphaFoldDB" id="A0A1R1XUF0"/>
<gene>
    <name evidence="4" type="ORF">AYI70_g5463</name>
</gene>
<dbReference type="OrthoDB" id="30195at2759"/>
<comment type="caution">
    <text evidence="4">The sequence shown here is derived from an EMBL/GenBank/DDBJ whole genome shotgun (WGS) entry which is preliminary data.</text>
</comment>
<comment type="subcellular location">
    <subcellularLocation>
        <location evidence="1">Nucleus</location>
    </subcellularLocation>
</comment>
<evidence type="ECO:0000256" key="3">
    <source>
        <dbReference type="SAM" id="MobiDB-lite"/>
    </source>
</evidence>
<protein>
    <submittedName>
        <fullName evidence="4">U3 small nucleolar RNA-associated protein 5</fullName>
    </submittedName>
</protein>
<evidence type="ECO:0000256" key="2">
    <source>
        <dbReference type="ARBA" id="ARBA00023242"/>
    </source>
</evidence>
<sequence length="597" mass="65287">MAKDKNQRRTSSKNKTLGKKPNMATVYENSKSQVEQGYKSLIAYSSQISGFEDHPDTFVAIVTQAVDRDRLRVLDASTGAILSEFTAKDKKANGFLDSNLSPNSQIEFSEHAKKISCVSWGAVTYSSSEIDQRATKKGKKRSPTNDSPINLDVVGIEGTNLILGAGLLNGDILLYSPSNNKVIGVLTGSHSSPVTDITFIKSSNGFRCWSCDSTGIVVEWNVLSCSQINSINTGLKDVKRILVSSDGQRLVICSHIIQIWDLLSNLKLTTYEGHASPIKSIKWGQGEKTLYSISESARFINCYDCSSVVPSETTLYTLSAQNEILHLEASKKSGSVLAITETGELSFWVGSGLNKKSKAGPSITCDKTIKVNSPKGSHISLLLAQFNEKASDVGGSVLVGWGNPLKPVFETLEISEFMEKSEKEIVIERELNSSSLLLSNAKKLSIEEQKKKLNFDNYTESKAKVSDSAITGKSTSGITGLNEYGPSMEDKLRDLKIGSIDNLKTSAHMVKESRSQLIFNDQFKGTNSLVGVLSQAINTNDTKLLVSIINQFRRNDTFKKCISIERSNKVVQGIIGYTYAIFDIASWSQQCIRVAVS</sequence>
<dbReference type="InterPro" id="IPR036322">
    <property type="entry name" value="WD40_repeat_dom_sf"/>
</dbReference>
<feature type="region of interest" description="Disordered" evidence="3">
    <location>
        <begin position="1"/>
        <end position="22"/>
    </location>
</feature>
<evidence type="ECO:0000313" key="4">
    <source>
        <dbReference type="EMBL" id="OMJ18246.1"/>
    </source>
</evidence>
<name>A0A1R1XUF0_9FUNG</name>
<dbReference type="GO" id="GO:0005730">
    <property type="term" value="C:nucleolus"/>
    <property type="evidence" value="ECO:0007669"/>
    <property type="project" value="TreeGrafter"/>
</dbReference>